<dbReference type="SUPFAM" id="SSF47459">
    <property type="entry name" value="HLH, helix-loop-helix DNA-binding domain"/>
    <property type="match status" value="1"/>
</dbReference>
<dbReference type="Pfam" id="PF00010">
    <property type="entry name" value="HLH"/>
    <property type="match status" value="1"/>
</dbReference>
<dbReference type="SMART" id="SM00353">
    <property type="entry name" value="HLH"/>
    <property type="match status" value="1"/>
</dbReference>
<accession>A0A8K0NVI6</accession>
<evidence type="ECO:0000313" key="4">
    <source>
        <dbReference type="Proteomes" id="UP000812966"/>
    </source>
</evidence>
<feature type="region of interest" description="Disordered" evidence="1">
    <location>
        <begin position="35"/>
        <end position="220"/>
    </location>
</feature>
<comment type="caution">
    <text evidence="3">The sequence shown here is derived from an EMBL/GenBank/DDBJ whole genome shotgun (WGS) entry which is preliminary data.</text>
</comment>
<feature type="compositionally biased region" description="Basic and acidic residues" evidence="1">
    <location>
        <begin position="183"/>
        <end position="199"/>
    </location>
</feature>
<feature type="compositionally biased region" description="Polar residues" evidence="1">
    <location>
        <begin position="897"/>
        <end position="907"/>
    </location>
</feature>
<feature type="compositionally biased region" description="Low complexity" evidence="1">
    <location>
        <begin position="130"/>
        <end position="157"/>
    </location>
</feature>
<dbReference type="Gene3D" id="4.10.280.10">
    <property type="entry name" value="Helix-loop-helix DNA-binding domain"/>
    <property type="match status" value="1"/>
</dbReference>
<feature type="compositionally biased region" description="Basic and acidic residues" evidence="1">
    <location>
        <begin position="908"/>
        <end position="922"/>
    </location>
</feature>
<feature type="compositionally biased region" description="Low complexity" evidence="1">
    <location>
        <begin position="170"/>
        <end position="181"/>
    </location>
</feature>
<feature type="compositionally biased region" description="Polar residues" evidence="1">
    <location>
        <begin position="534"/>
        <end position="549"/>
    </location>
</feature>
<feature type="region of interest" description="Disordered" evidence="1">
    <location>
        <begin position="636"/>
        <end position="665"/>
    </location>
</feature>
<feature type="compositionally biased region" description="Basic and acidic residues" evidence="1">
    <location>
        <begin position="1068"/>
        <end position="1079"/>
    </location>
</feature>
<name>A0A8K0NVI6_9TREE</name>
<dbReference type="InterPro" id="IPR011598">
    <property type="entry name" value="bHLH_dom"/>
</dbReference>
<feature type="region of interest" description="Disordered" evidence="1">
    <location>
        <begin position="1035"/>
        <end position="1141"/>
    </location>
</feature>
<reference evidence="3" key="1">
    <citation type="submission" date="2020-04" db="EMBL/GenBank/DDBJ databases">
        <title>Analysis of mating type loci in Filobasidium floriforme.</title>
        <authorList>
            <person name="Nowrousian M."/>
        </authorList>
    </citation>
    <scope>NUCLEOTIDE SEQUENCE</scope>
    <source>
        <strain evidence="3">CBS 6242</strain>
    </source>
</reference>
<keyword evidence="4" id="KW-1185">Reference proteome</keyword>
<feature type="compositionally biased region" description="Basic and acidic residues" evidence="1">
    <location>
        <begin position="102"/>
        <end position="112"/>
    </location>
</feature>
<feature type="compositionally biased region" description="Polar residues" evidence="1">
    <location>
        <begin position="803"/>
        <end position="821"/>
    </location>
</feature>
<evidence type="ECO:0000259" key="2">
    <source>
        <dbReference type="PROSITE" id="PS50888"/>
    </source>
</evidence>
<feature type="compositionally biased region" description="Low complexity" evidence="1">
    <location>
        <begin position="446"/>
        <end position="481"/>
    </location>
</feature>
<feature type="region of interest" description="Disordered" evidence="1">
    <location>
        <begin position="800"/>
        <end position="861"/>
    </location>
</feature>
<feature type="compositionally biased region" description="Polar residues" evidence="1">
    <location>
        <begin position="1109"/>
        <end position="1123"/>
    </location>
</feature>
<evidence type="ECO:0000256" key="1">
    <source>
        <dbReference type="SAM" id="MobiDB-lite"/>
    </source>
</evidence>
<protein>
    <recommendedName>
        <fullName evidence="2">BHLH domain-containing protein</fullName>
    </recommendedName>
</protein>
<feature type="compositionally biased region" description="Acidic residues" evidence="1">
    <location>
        <begin position="1058"/>
        <end position="1067"/>
    </location>
</feature>
<feature type="region of interest" description="Disordered" evidence="1">
    <location>
        <begin position="379"/>
        <end position="421"/>
    </location>
</feature>
<feature type="region of interest" description="Disordered" evidence="1">
    <location>
        <begin position="681"/>
        <end position="761"/>
    </location>
</feature>
<feature type="compositionally biased region" description="Polar residues" evidence="1">
    <location>
        <begin position="651"/>
        <end position="665"/>
    </location>
</feature>
<feature type="region of interest" description="Disordered" evidence="1">
    <location>
        <begin position="1"/>
        <end position="20"/>
    </location>
</feature>
<feature type="region of interest" description="Disordered" evidence="1">
    <location>
        <begin position="884"/>
        <end position="922"/>
    </location>
</feature>
<dbReference type="GO" id="GO:0046983">
    <property type="term" value="F:protein dimerization activity"/>
    <property type="evidence" value="ECO:0007669"/>
    <property type="project" value="InterPro"/>
</dbReference>
<sequence length="1141" mass="122064">MSSTTTQSPPGEIPLPPMTIMDFLDPNTLTALLSPAILEGNNPPLPSGSSNRGRRRAGSGGGEFSPTATGTSIGDGSKMGIEGEKTSRKTGGGVFGMGTTHNNHDDGIDRWDSSNGTARLGEPSRQQLPQAQGHGQYAQFQQPQQEQQVHQSSSSTSDFFDFDLAGPSFSNTSNTNNNSNNHDGSRDRNSAKPHFRQDETQSTSPDWTMQGDQDDGGTGIGVGFMNNSHNNAMSMDGLDAEVGQELQRQLEQIHMQSPAIFASLSNSGQFSQTTHQAYARGQEFDHRIPPPNRIVGMGVNTGMGMGTGVGMGALMMGKGFSGANGLITPAQSSEILANIHEGLVSPLPMAHSMQEQDGTFAINQKGEIVFTPLLSPAITQPSDSSNTSPHFASSGSSSREAIYSTPSSLQQQGGSNGTGSFDQHAQLQALQEQQLNIQRQLDAIQRSQQQQQQQQQQNHQGQQQSSQLHQRHQPQGQQGLQNSPYVSPMINPQPNGGFGYQSSSRGTSTSHPTPNSDFFSPLTSPALDPVQMGFRSSQNTNPSVQQARNQGGHARERSTPSAISPGYVNGINNQYNGMPMMKVPDRSNVTLDQTLSPALLPQPDAWKHQTQPSNLGSPSQAYLEELARMINSQEQSQAGFMSSGDVGQGQAGETPSSMSAVAGQSNAALPSAGSIGIQEHMAARRRAATVGKSPALRPSRASTGRTRPSPMMKPTHRPGRGGSSTVPPSPLVAAYTPPTMPSSARASHFGGRGEDSIGSESLSPVDLSQMIMPPPPPPSQSLTKAKNVIKGKVAPITPATLMQMGQTVHSTSGPRRSSAVMSNKDGLGVSLTEDDQEEGHSGSSCGTPKSGKRSLSDVAEEPKTRFERLAAGWSASLRALRPTDSNKAKITRASKANKPTSEANIPTETKKSSHKAAEQRRRDSLKAGFDELRLLLPPINTEALDPETGEPIPGSSAPRLLPKSSLVPDDNPNKGVSKVALLKYSNEYIERMQSKLERRNNYIDLLKDAIQAIRLQAGMSPDEHVDELLGYAFEDEDEDEEPTGASSAKLGKRPSLADLEEDEEENEEIHMDCAEDAIEKASQAKGRGRRKSSTTTTARPKHPRRKSSLMMTSGDSSVVNSPNLLPDQQVREMQGLDIDMI</sequence>
<gene>
    <name evidence="3" type="ORF">FFLO_00587</name>
</gene>
<organism evidence="3 4">
    <name type="scientific">Filobasidium floriforme</name>
    <dbReference type="NCBI Taxonomy" id="5210"/>
    <lineage>
        <taxon>Eukaryota</taxon>
        <taxon>Fungi</taxon>
        <taxon>Dikarya</taxon>
        <taxon>Basidiomycota</taxon>
        <taxon>Agaricomycotina</taxon>
        <taxon>Tremellomycetes</taxon>
        <taxon>Filobasidiales</taxon>
        <taxon>Filobasidiaceae</taxon>
        <taxon>Filobasidium</taxon>
    </lineage>
</organism>
<proteinExistence type="predicted"/>
<dbReference type="PROSITE" id="PS50888">
    <property type="entry name" value="BHLH"/>
    <property type="match status" value="1"/>
</dbReference>
<feature type="domain" description="BHLH" evidence="2">
    <location>
        <begin position="909"/>
        <end position="992"/>
    </location>
</feature>
<dbReference type="InterPro" id="IPR036638">
    <property type="entry name" value="HLH_DNA-bd_sf"/>
</dbReference>
<dbReference type="AlphaFoldDB" id="A0A8K0NVI6"/>
<dbReference type="Proteomes" id="UP000812966">
    <property type="component" value="Unassembled WGS sequence"/>
</dbReference>
<feature type="compositionally biased region" description="Polar residues" evidence="1">
    <location>
        <begin position="482"/>
        <end position="523"/>
    </location>
</feature>
<dbReference type="EMBL" id="JABELV010000007">
    <property type="protein sequence ID" value="KAG7571404.1"/>
    <property type="molecule type" value="Genomic_DNA"/>
</dbReference>
<evidence type="ECO:0000313" key="3">
    <source>
        <dbReference type="EMBL" id="KAG7571404.1"/>
    </source>
</evidence>
<feature type="region of interest" description="Disordered" evidence="1">
    <location>
        <begin position="940"/>
        <end position="973"/>
    </location>
</feature>
<feature type="region of interest" description="Disordered" evidence="1">
    <location>
        <begin position="446"/>
        <end position="568"/>
    </location>
</feature>